<evidence type="ECO:0000313" key="3">
    <source>
        <dbReference type="Proteomes" id="UP000799439"/>
    </source>
</evidence>
<dbReference type="AlphaFoldDB" id="A0A9P4IZL5"/>
<accession>A0A9P4IZL5</accession>
<reference evidence="2" key="1">
    <citation type="journal article" date="2020" name="Stud. Mycol.">
        <title>101 Dothideomycetes genomes: a test case for predicting lifestyles and emergence of pathogens.</title>
        <authorList>
            <person name="Haridas S."/>
            <person name="Albert R."/>
            <person name="Binder M."/>
            <person name="Bloem J."/>
            <person name="Labutti K."/>
            <person name="Salamov A."/>
            <person name="Andreopoulos B."/>
            <person name="Baker S."/>
            <person name="Barry K."/>
            <person name="Bills G."/>
            <person name="Bluhm B."/>
            <person name="Cannon C."/>
            <person name="Castanera R."/>
            <person name="Culley D."/>
            <person name="Daum C."/>
            <person name="Ezra D."/>
            <person name="Gonzalez J."/>
            <person name="Henrissat B."/>
            <person name="Kuo A."/>
            <person name="Liang C."/>
            <person name="Lipzen A."/>
            <person name="Lutzoni F."/>
            <person name="Magnuson J."/>
            <person name="Mondo S."/>
            <person name="Nolan M."/>
            <person name="Ohm R."/>
            <person name="Pangilinan J."/>
            <person name="Park H.-J."/>
            <person name="Ramirez L."/>
            <person name="Alfaro M."/>
            <person name="Sun H."/>
            <person name="Tritt A."/>
            <person name="Yoshinaga Y."/>
            <person name="Zwiers L.-H."/>
            <person name="Turgeon B."/>
            <person name="Goodwin S."/>
            <person name="Spatafora J."/>
            <person name="Crous P."/>
            <person name="Grigoriev I."/>
        </authorList>
    </citation>
    <scope>NUCLEOTIDE SEQUENCE</scope>
    <source>
        <strain evidence="2">CBS 260.36</strain>
    </source>
</reference>
<protein>
    <submittedName>
        <fullName evidence="2">Uncharacterized protein</fullName>
    </submittedName>
</protein>
<dbReference type="Proteomes" id="UP000799439">
    <property type="component" value="Unassembled WGS sequence"/>
</dbReference>
<keyword evidence="3" id="KW-1185">Reference proteome</keyword>
<gene>
    <name evidence="2" type="ORF">K461DRAFT_157881</name>
</gene>
<dbReference type="OrthoDB" id="62952at2759"/>
<evidence type="ECO:0000313" key="2">
    <source>
        <dbReference type="EMBL" id="KAF2151839.1"/>
    </source>
</evidence>
<feature type="region of interest" description="Disordered" evidence="1">
    <location>
        <begin position="1"/>
        <end position="66"/>
    </location>
</feature>
<organism evidence="2 3">
    <name type="scientific">Myriangium duriaei CBS 260.36</name>
    <dbReference type="NCBI Taxonomy" id="1168546"/>
    <lineage>
        <taxon>Eukaryota</taxon>
        <taxon>Fungi</taxon>
        <taxon>Dikarya</taxon>
        <taxon>Ascomycota</taxon>
        <taxon>Pezizomycotina</taxon>
        <taxon>Dothideomycetes</taxon>
        <taxon>Dothideomycetidae</taxon>
        <taxon>Myriangiales</taxon>
        <taxon>Myriangiaceae</taxon>
        <taxon>Myriangium</taxon>
    </lineage>
</organism>
<dbReference type="EMBL" id="ML996087">
    <property type="protein sequence ID" value="KAF2151839.1"/>
    <property type="molecule type" value="Genomic_DNA"/>
</dbReference>
<name>A0A9P4IZL5_9PEZI</name>
<sequence>MPTKGTKAAKKGGNVPATPPITPVKSKATEDTDAAAGDEAAQEAPATPTPAKKQRNRAGAKKNAAPKEVYHTLHSSLGDAAPVTVSSQSLNVIAQMDATEFEMKLKLHAPQQFTYIDTVMLNDGQFAGHLAVLLQPAPAFPLLKLPPEIKRDIFRFVLAPEGRIGGKIVMTSDKNNIVIAKNYAEKGLKSRLGIMRVNKEVSEHLIAR</sequence>
<comment type="caution">
    <text evidence="2">The sequence shown here is derived from an EMBL/GenBank/DDBJ whole genome shotgun (WGS) entry which is preliminary data.</text>
</comment>
<proteinExistence type="predicted"/>
<feature type="compositionally biased region" description="Low complexity" evidence="1">
    <location>
        <begin position="34"/>
        <end position="51"/>
    </location>
</feature>
<evidence type="ECO:0000256" key="1">
    <source>
        <dbReference type="SAM" id="MobiDB-lite"/>
    </source>
</evidence>